<organism evidence="3 4">
    <name type="scientific">Ophiobolus disseminans</name>
    <dbReference type="NCBI Taxonomy" id="1469910"/>
    <lineage>
        <taxon>Eukaryota</taxon>
        <taxon>Fungi</taxon>
        <taxon>Dikarya</taxon>
        <taxon>Ascomycota</taxon>
        <taxon>Pezizomycotina</taxon>
        <taxon>Dothideomycetes</taxon>
        <taxon>Pleosporomycetidae</taxon>
        <taxon>Pleosporales</taxon>
        <taxon>Pleosporineae</taxon>
        <taxon>Phaeosphaeriaceae</taxon>
        <taxon>Ophiobolus</taxon>
    </lineage>
</organism>
<evidence type="ECO:0000313" key="4">
    <source>
        <dbReference type="Proteomes" id="UP000799424"/>
    </source>
</evidence>
<dbReference type="SUPFAM" id="SSF48452">
    <property type="entry name" value="TPR-like"/>
    <property type="match status" value="2"/>
</dbReference>
<dbReference type="Pfam" id="PF13424">
    <property type="entry name" value="TPR_12"/>
    <property type="match status" value="3"/>
</dbReference>
<dbReference type="Gene3D" id="3.40.50.300">
    <property type="entry name" value="P-loop containing nucleotide triphosphate hydrolases"/>
    <property type="match status" value="1"/>
</dbReference>
<dbReference type="InterPro" id="IPR002182">
    <property type="entry name" value="NB-ARC"/>
</dbReference>
<dbReference type="PANTHER" id="PTHR46082">
    <property type="entry name" value="ATP/GTP-BINDING PROTEIN-RELATED"/>
    <property type="match status" value="1"/>
</dbReference>
<dbReference type="InterPro" id="IPR056681">
    <property type="entry name" value="DUF7779"/>
</dbReference>
<name>A0A6A6ZEC6_9PLEO</name>
<proteinExistence type="predicted"/>
<sequence>MGSTFQARIDGHFVIPGTHTAAGGTTNFNFGPSRTSSQKRKLAPFSTVPFAPDPDFVDRPTILAWVRDKCAGAGARAALVGLGGVGKSQLALQYAHSVRDASPQTFVFWVHASTRARFEEAYRDIADQLQLPGRSKPKANVLRLVSEWLREEANGWWVMVLDNVDDVETFFPARKQQRNEADADAQTPLATYLPQSRNGAILVTSRSKDAAVRLVGGYNMTKEVLAMDEGEGLQLLCNKLRDPPLEGSAVELLQALDCIPLAVSQAAAYINRRAHMTAARYLDEYWKNNKKRESLLNWDAGELRRDKSASNSVVATWQMSFEQIQQERQSAAELLSLMSFFNPQGIPESTLRTYSTGKAEANAAGEQEDANAVFDEDLDTLQAYSLVSITANNDTCEMHALVQFCTRIWLSSLRNAAQWEQEFVALIARELPSGEYENWPKCQQLLPHAEPLFESEPAAEKSVEAWAQVLTNAAWYLCQRGNYERAELIARKAFATTERLYGINNEVTLRRMNNLANILRNRGKYEDAELLHRQALEEREKKFGLDGRSTITSVNNLANALQFQGKYEEAEQLYRRALLWCEVTLGPRHRITLTSMSNLAVVLRTQNLYSESESMHQRALEGRESSLGRLHIDTLTSINNLAVVTQYQGNYKEAEKLYRKSLAAKVHTLGAHHPDVLTSVNSLATVLQLQGTFEEAEKLYRQALKGREKEIGIHHPDTLLSMGHLTSVLQHLGKYEEAEKLNRRALEGFEKELGVRHPHTLMNVSSLASVLQAQGKYEEAEKLNRRALEGREKELGE</sequence>
<dbReference type="InterPro" id="IPR027417">
    <property type="entry name" value="P-loop_NTPase"/>
</dbReference>
<dbReference type="SUPFAM" id="SSF52540">
    <property type="entry name" value="P-loop containing nucleoside triphosphate hydrolases"/>
    <property type="match status" value="1"/>
</dbReference>
<evidence type="ECO:0000259" key="2">
    <source>
        <dbReference type="Pfam" id="PF25000"/>
    </source>
</evidence>
<dbReference type="InterPro" id="IPR019734">
    <property type="entry name" value="TPR_rpt"/>
</dbReference>
<dbReference type="Proteomes" id="UP000799424">
    <property type="component" value="Unassembled WGS sequence"/>
</dbReference>
<gene>
    <name evidence="3" type="ORF">CC86DRAFT_364172</name>
</gene>
<dbReference type="Pfam" id="PF13374">
    <property type="entry name" value="TPR_10"/>
    <property type="match status" value="2"/>
</dbReference>
<dbReference type="GO" id="GO:0043531">
    <property type="term" value="F:ADP binding"/>
    <property type="evidence" value="ECO:0007669"/>
    <property type="project" value="InterPro"/>
</dbReference>
<dbReference type="PANTHER" id="PTHR46082:SF6">
    <property type="entry name" value="AAA+ ATPASE DOMAIN-CONTAINING PROTEIN-RELATED"/>
    <property type="match status" value="1"/>
</dbReference>
<dbReference type="SMART" id="SM00028">
    <property type="entry name" value="TPR"/>
    <property type="match status" value="6"/>
</dbReference>
<dbReference type="InterPro" id="IPR053137">
    <property type="entry name" value="NLR-like"/>
</dbReference>
<feature type="domain" description="DUF7779" evidence="2">
    <location>
        <begin position="324"/>
        <end position="408"/>
    </location>
</feature>
<dbReference type="Pfam" id="PF00931">
    <property type="entry name" value="NB-ARC"/>
    <property type="match status" value="1"/>
</dbReference>
<reference evidence="3" key="1">
    <citation type="journal article" date="2020" name="Stud. Mycol.">
        <title>101 Dothideomycetes genomes: a test case for predicting lifestyles and emergence of pathogens.</title>
        <authorList>
            <person name="Haridas S."/>
            <person name="Albert R."/>
            <person name="Binder M."/>
            <person name="Bloem J."/>
            <person name="Labutti K."/>
            <person name="Salamov A."/>
            <person name="Andreopoulos B."/>
            <person name="Baker S."/>
            <person name="Barry K."/>
            <person name="Bills G."/>
            <person name="Bluhm B."/>
            <person name="Cannon C."/>
            <person name="Castanera R."/>
            <person name="Culley D."/>
            <person name="Daum C."/>
            <person name="Ezra D."/>
            <person name="Gonzalez J."/>
            <person name="Henrissat B."/>
            <person name="Kuo A."/>
            <person name="Liang C."/>
            <person name="Lipzen A."/>
            <person name="Lutzoni F."/>
            <person name="Magnuson J."/>
            <person name="Mondo S."/>
            <person name="Nolan M."/>
            <person name="Ohm R."/>
            <person name="Pangilinan J."/>
            <person name="Park H.-J."/>
            <person name="Ramirez L."/>
            <person name="Alfaro M."/>
            <person name="Sun H."/>
            <person name="Tritt A."/>
            <person name="Yoshinaga Y."/>
            <person name="Zwiers L.-H."/>
            <person name="Turgeon B."/>
            <person name="Goodwin S."/>
            <person name="Spatafora J."/>
            <person name="Crous P."/>
            <person name="Grigoriev I."/>
        </authorList>
    </citation>
    <scope>NUCLEOTIDE SEQUENCE</scope>
    <source>
        <strain evidence="3">CBS 113818</strain>
    </source>
</reference>
<dbReference type="EMBL" id="MU006251">
    <property type="protein sequence ID" value="KAF2818537.1"/>
    <property type="molecule type" value="Genomic_DNA"/>
</dbReference>
<feature type="domain" description="NB-ARC" evidence="1">
    <location>
        <begin position="78"/>
        <end position="240"/>
    </location>
</feature>
<dbReference type="OrthoDB" id="20872at2759"/>
<keyword evidence="4" id="KW-1185">Reference proteome</keyword>
<dbReference type="Pfam" id="PF25000">
    <property type="entry name" value="DUF7779"/>
    <property type="match status" value="1"/>
</dbReference>
<dbReference type="NCBIfam" id="NF040586">
    <property type="entry name" value="FxSxx_TPR"/>
    <property type="match status" value="1"/>
</dbReference>
<dbReference type="AlphaFoldDB" id="A0A6A6ZEC6"/>
<dbReference type="InterPro" id="IPR011990">
    <property type="entry name" value="TPR-like_helical_dom_sf"/>
</dbReference>
<evidence type="ECO:0000259" key="1">
    <source>
        <dbReference type="Pfam" id="PF00931"/>
    </source>
</evidence>
<evidence type="ECO:0000313" key="3">
    <source>
        <dbReference type="EMBL" id="KAF2818537.1"/>
    </source>
</evidence>
<accession>A0A6A6ZEC6</accession>
<dbReference type="Gene3D" id="1.25.40.10">
    <property type="entry name" value="Tetratricopeptide repeat domain"/>
    <property type="match status" value="2"/>
</dbReference>
<protein>
    <submittedName>
        <fullName evidence="3">TPR-like protein</fullName>
    </submittedName>
</protein>